<proteinExistence type="predicted"/>
<evidence type="ECO:0008006" key="3">
    <source>
        <dbReference type="Google" id="ProtNLM"/>
    </source>
</evidence>
<dbReference type="EMBL" id="JAPXGP010000003">
    <property type="protein sequence ID" value="MCZ6161655.1"/>
    <property type="molecule type" value="Genomic_DNA"/>
</dbReference>
<name>A0A9Q4KP19_9BACT</name>
<dbReference type="Proteomes" id="UP001075461">
    <property type="component" value="Unassembled WGS sequence"/>
</dbReference>
<dbReference type="AlphaFoldDB" id="A0A9Q4KP19"/>
<accession>A0A9Q4KP19</accession>
<evidence type="ECO:0000313" key="2">
    <source>
        <dbReference type="Proteomes" id="UP001075461"/>
    </source>
</evidence>
<protein>
    <recommendedName>
        <fullName evidence="3">Molybdopterin-containing oxidoreductase I, DMSO/TMAO/BSO reductase family, monoheme c-type cytochrome</fullName>
    </recommendedName>
</protein>
<reference evidence="1" key="1">
    <citation type="submission" date="2022-12" db="EMBL/GenBank/DDBJ databases">
        <title>Species Delineation and Comparative Genomics within the Campylobacter ureolyticus Complex.</title>
        <authorList>
            <person name="Maki J."/>
            <person name="Howard M."/>
            <person name="Connelly S."/>
            <person name="Hardy D.J."/>
            <person name="Cameron A."/>
        </authorList>
    </citation>
    <scope>NUCLEOTIDE SEQUENCE</scope>
    <source>
        <strain evidence="1">URMC_786</strain>
    </source>
</reference>
<comment type="caution">
    <text evidence="1">The sequence shown here is derived from an EMBL/GenBank/DDBJ whole genome shotgun (WGS) entry which is preliminary data.</text>
</comment>
<organism evidence="1 2">
    <name type="scientific">Campylobacter ureolyticus</name>
    <dbReference type="NCBI Taxonomy" id="827"/>
    <lineage>
        <taxon>Bacteria</taxon>
        <taxon>Pseudomonadati</taxon>
        <taxon>Campylobacterota</taxon>
        <taxon>Epsilonproteobacteria</taxon>
        <taxon>Campylobacterales</taxon>
        <taxon>Campylobacteraceae</taxon>
        <taxon>Campylobacter</taxon>
    </lineage>
</organism>
<sequence>MKKLLFLVALVTFGFGKNMWVYNIKTDLIDPKTKEVVGQIYEGTPVNVIENSGELSLIEVKGEISNLDEKVLVYKNDDATQMPLVSFLNLKDGKAMKSAKFLIKSSDLIDREYPSWEEVELIYYDTCTNCHAGHHPAEHLMSEWDAYLSAMQYFAKINDEEKARILRFLEAHAKDGFAKEEE</sequence>
<gene>
    <name evidence="1" type="ORF">O6B92_04810</name>
</gene>
<dbReference type="RefSeq" id="WP_244078809.1">
    <property type="nucleotide sequence ID" value="NZ_BQNW01000001.1"/>
</dbReference>
<evidence type="ECO:0000313" key="1">
    <source>
        <dbReference type="EMBL" id="MCZ6161655.1"/>
    </source>
</evidence>